<dbReference type="STRING" id="1114972.FD35_GL001911"/>
<protein>
    <recommendedName>
        <fullName evidence="5">FtsK domain-containing protein</fullName>
    </recommendedName>
</protein>
<dbReference type="EMBL" id="AZFF01000037">
    <property type="protein sequence ID" value="KRL52524.1"/>
    <property type="molecule type" value="Genomic_DNA"/>
</dbReference>
<evidence type="ECO:0000256" key="2">
    <source>
        <dbReference type="ARBA" id="ARBA00022741"/>
    </source>
</evidence>
<comment type="caution">
    <text evidence="6">The sequence shown here is derived from an EMBL/GenBank/DDBJ whole genome shotgun (WGS) entry which is preliminary data.</text>
</comment>
<evidence type="ECO:0000256" key="3">
    <source>
        <dbReference type="ARBA" id="ARBA00022840"/>
    </source>
</evidence>
<dbReference type="NCBIfam" id="TIGR03928">
    <property type="entry name" value="T7_EssCb_Firm"/>
    <property type="match status" value="1"/>
</dbReference>
<dbReference type="InterPro" id="IPR023839">
    <property type="entry name" value="Firmicutes_EssC_C"/>
</dbReference>
<dbReference type="PATRIC" id="fig|1114972.6.peg.1949"/>
<dbReference type="InterPro" id="IPR002543">
    <property type="entry name" value="FtsK_dom"/>
</dbReference>
<evidence type="ECO:0000313" key="7">
    <source>
        <dbReference type="Proteomes" id="UP000051999"/>
    </source>
</evidence>
<evidence type="ECO:0000313" key="6">
    <source>
        <dbReference type="EMBL" id="KRL52524.1"/>
    </source>
</evidence>
<feature type="domain" description="FtsK" evidence="5">
    <location>
        <begin position="1009"/>
        <end position="1195"/>
    </location>
</feature>
<keyword evidence="1" id="KW-0677">Repeat</keyword>
<dbReference type="Gene3D" id="3.40.50.300">
    <property type="entry name" value="P-loop containing nucleotide triphosphate hydrolases"/>
    <property type="match status" value="2"/>
</dbReference>
<dbReference type="Pfam" id="PF01580">
    <property type="entry name" value="FtsK_SpoIIIE"/>
    <property type="match status" value="2"/>
</dbReference>
<organism evidence="6 7">
    <name type="scientific">Furfurilactobacillus rossiae DSM 15814</name>
    <dbReference type="NCBI Taxonomy" id="1114972"/>
    <lineage>
        <taxon>Bacteria</taxon>
        <taxon>Bacillati</taxon>
        <taxon>Bacillota</taxon>
        <taxon>Bacilli</taxon>
        <taxon>Lactobacillales</taxon>
        <taxon>Lactobacillaceae</taxon>
        <taxon>Furfurilactobacillus</taxon>
    </lineage>
</organism>
<evidence type="ECO:0000256" key="4">
    <source>
        <dbReference type="PROSITE-ProRule" id="PRU00289"/>
    </source>
</evidence>
<accession>A0A0R1R6X2</accession>
<name>A0A0R1R6X2_9LACO</name>
<dbReference type="InterPro" id="IPR027417">
    <property type="entry name" value="P-loop_NTPase"/>
</dbReference>
<dbReference type="eggNOG" id="COG1674">
    <property type="taxonomic scope" value="Bacteria"/>
</dbReference>
<dbReference type="CDD" id="cd01127">
    <property type="entry name" value="TrwB_TraG_TraD_VirD4"/>
    <property type="match status" value="1"/>
</dbReference>
<dbReference type="Proteomes" id="UP000051999">
    <property type="component" value="Unassembled WGS sequence"/>
</dbReference>
<dbReference type="RefSeq" id="WP_017261091.1">
    <property type="nucleotide sequence ID" value="NZ_AUAW01000034.1"/>
</dbReference>
<keyword evidence="2 4" id="KW-0547">Nucleotide-binding</keyword>
<proteinExistence type="predicted"/>
<dbReference type="OrthoDB" id="9807790at2"/>
<feature type="binding site" evidence="4">
    <location>
        <begin position="683"/>
        <end position="690"/>
    </location>
    <ligand>
        <name>ATP</name>
        <dbReference type="ChEBI" id="CHEBI:30616"/>
    </ligand>
</feature>
<keyword evidence="7" id="KW-1185">Reference proteome</keyword>
<gene>
    <name evidence="6" type="ORF">FD35_GL001911</name>
</gene>
<dbReference type="GO" id="GO:0003677">
    <property type="term" value="F:DNA binding"/>
    <property type="evidence" value="ECO:0007669"/>
    <property type="project" value="InterPro"/>
</dbReference>
<evidence type="ECO:0000259" key="5">
    <source>
        <dbReference type="PROSITE" id="PS50901"/>
    </source>
</evidence>
<feature type="domain" description="FtsK" evidence="5">
    <location>
        <begin position="663"/>
        <end position="857"/>
    </location>
</feature>
<dbReference type="SUPFAM" id="SSF52540">
    <property type="entry name" value="P-loop containing nucleoside triphosphate hydrolases"/>
    <property type="match status" value="2"/>
</dbReference>
<dbReference type="GO" id="GO:0005524">
    <property type="term" value="F:ATP binding"/>
    <property type="evidence" value="ECO:0007669"/>
    <property type="project" value="UniProtKB-UniRule"/>
</dbReference>
<dbReference type="PANTHER" id="PTHR22683:SF1">
    <property type="entry name" value="TYPE VII SECRETION SYSTEM PROTEIN ESSC"/>
    <property type="match status" value="1"/>
</dbReference>
<feature type="binding site" evidence="4">
    <location>
        <begin position="1026"/>
        <end position="1033"/>
    </location>
    <ligand>
        <name>ATP</name>
        <dbReference type="ChEBI" id="CHEBI:30616"/>
    </ligand>
</feature>
<reference evidence="6 7" key="1">
    <citation type="journal article" date="2015" name="Genome Announc.">
        <title>Expanding the biotechnology potential of lactobacilli through comparative genomics of 213 strains and associated genera.</title>
        <authorList>
            <person name="Sun Z."/>
            <person name="Harris H.M."/>
            <person name="McCann A."/>
            <person name="Guo C."/>
            <person name="Argimon S."/>
            <person name="Zhang W."/>
            <person name="Yang X."/>
            <person name="Jeffery I.B."/>
            <person name="Cooney J.C."/>
            <person name="Kagawa T.F."/>
            <person name="Liu W."/>
            <person name="Song Y."/>
            <person name="Salvetti E."/>
            <person name="Wrobel A."/>
            <person name="Rasinkangas P."/>
            <person name="Parkhill J."/>
            <person name="Rea M.C."/>
            <person name="O'Sullivan O."/>
            <person name="Ritari J."/>
            <person name="Douillard F.P."/>
            <person name="Paul Ross R."/>
            <person name="Yang R."/>
            <person name="Briner A.E."/>
            <person name="Felis G.E."/>
            <person name="de Vos W.M."/>
            <person name="Barrangou R."/>
            <person name="Klaenhammer T.R."/>
            <person name="Caufield P.W."/>
            <person name="Cui Y."/>
            <person name="Zhang H."/>
            <person name="O'Toole P.W."/>
        </authorList>
    </citation>
    <scope>NUCLEOTIDE SEQUENCE [LARGE SCALE GENOMIC DNA]</scope>
    <source>
        <strain evidence="6 7">DSM 15814</strain>
    </source>
</reference>
<dbReference type="PROSITE" id="PS50901">
    <property type="entry name" value="FTSK"/>
    <property type="match status" value="2"/>
</dbReference>
<dbReference type="PANTHER" id="PTHR22683">
    <property type="entry name" value="SPORULATION PROTEIN RELATED"/>
    <property type="match status" value="1"/>
</dbReference>
<evidence type="ECO:0000256" key="1">
    <source>
        <dbReference type="ARBA" id="ARBA00022737"/>
    </source>
</evidence>
<keyword evidence="3 4" id="KW-0067">ATP-binding</keyword>
<sequence length="1496" mass="168018">MDLETKTEPMISEAPSFDPQKMMLYVSNGITMHAIRIRLDQDKTLLFGTATTGYAFSGMQTPLSAIISDGRILINNQALILGTVTKWRGTSYQLLPQGAASAYDLKGINEVVIGPHPSDAINLRQSDVNMRLVRTTNGFQLSVFNGECFLNRQLLATTTMPVDYGDELFFAGLRVIVKRDYLQVIDPLDRASIQLMAMPQTFAEYPEDYPNYHRSPRIIYRAPKAKVKLDEPQQAPTSPDSQLGRVILPPVLMAAMALVMTLATKGNPVMILSMVGMSLATVVTSISAYFKGKKDFRVNSAQRDAEYDKNLTEKTIELNKLAKKQSQALFYHYPDVQTLGSMILNVNSRLYEKTPLQHDFLTYRLGLGDVPASFSVEFEDDPFSKDPLMKRAMALERRFQTLHDVPITSDLMHGPVGLIGQRELVIEQVQEMALQLATFHSYHDLQFVSIFPETEKAKWNWMRWLPHATLQDMNVRGFIYHERSRDQILNSFYQVLKDRDQQLKENDNSQEKLVFSPHYVVFLTHEELVLDHSIMEYFAKDLTELGVSMVFVEDVMQSLPEQVQTVIDIADYQHGRVVIEQGKLEDHAFTPDHFPANFDPEIAARGLAALNHQETLKNSIPKAVTFLQMYDTTRVEDLNVGQRWQSHEPFKTLAVPLGERGKDDIVNLNLHEKADGPHGLIAGTTGSGKSELVQSYILSLAVNFRPNDVGFLLIDYKGGGMANLFRNLPHLLGAITNLDGAQSMRALDSIKAELQRRQRLFSQFNVNHINQYQRLFNDGTATEPMPHLFLISDEFAELKTGQPEFMKELVSTARIGRSLGIHLILATQKPTGVVDDQIWSNSKFKISLKVQDKADSNEILHTPDAASIVEPGRAYLQVGNNEKYELFQSAWSGADYNPDQETTHVDQTIYAINELGQYEVLTQDLSGDDDKDSTELQKRPSELEAVIDYIHDYAEENGIKRLPRPWLPPLGKVIPITGDSLINYHETWSQPLNVKVPVGIVDIPSQQAQRPLVMDLNDNSHTAVIGSAGYGKSTFLQTMVMQLARQNNPEQMNFYLLDFGTNGLLPLRGLPHVADIIRVDETEKLAKLLTRLDEAVKTRKRLLNKAGVATLEQYTEATGEQLPVIEVVIDNYDAVRDSSFEEPFENMMNTIAREGASIGIFLLASANRQGAFRMQMTTNLKTQIALFLIDKNEVSDVVGRTKLTIDDMPGRGLIKLDEPRSFQTFEPCEAEDALHVLEAVKNEAEQMANDWQGEVPEEIPMVPDEFTFDEFMQRKAVQSTMSDTSLPMGLDLESTQPLAVDLTSTEPFMLLTDTDEQQANYCRVAIRAMASSNLTTVVLNTKIKDSKAFDEIDYIGNATDYVEIANGIMGELQDRISGEGDETESYVILISELNDLIDHSELSEDDITLLLTDAGLHNMHLIIATAERGLESGFSSILTAIKGNLKSGIMGVRLSDEQLTPTQMVSGEAYLQIDEGYYFEGRNYRKMRLPKIGGNE</sequence>
<dbReference type="InterPro" id="IPR050206">
    <property type="entry name" value="FtsK/SpoIIIE/SftA"/>
</dbReference>